<organism evidence="2 3">
    <name type="scientific">Lentithecium fluviatile CBS 122367</name>
    <dbReference type="NCBI Taxonomy" id="1168545"/>
    <lineage>
        <taxon>Eukaryota</taxon>
        <taxon>Fungi</taxon>
        <taxon>Dikarya</taxon>
        <taxon>Ascomycota</taxon>
        <taxon>Pezizomycotina</taxon>
        <taxon>Dothideomycetes</taxon>
        <taxon>Pleosporomycetidae</taxon>
        <taxon>Pleosporales</taxon>
        <taxon>Massarineae</taxon>
        <taxon>Lentitheciaceae</taxon>
        <taxon>Lentithecium</taxon>
    </lineage>
</organism>
<gene>
    <name evidence="2" type="ORF">K458DRAFT_479430</name>
</gene>
<dbReference type="InterPro" id="IPR012338">
    <property type="entry name" value="Beta-lactam/transpept-like"/>
</dbReference>
<dbReference type="EMBL" id="MU005592">
    <property type="protein sequence ID" value="KAF2681174.1"/>
    <property type="molecule type" value="Genomic_DNA"/>
</dbReference>
<dbReference type="Gene3D" id="3.40.710.10">
    <property type="entry name" value="DD-peptidase/beta-lactamase superfamily"/>
    <property type="match status" value="1"/>
</dbReference>
<name>A0A6G1ISE9_9PLEO</name>
<dbReference type="PANTHER" id="PTHR43283">
    <property type="entry name" value="BETA-LACTAMASE-RELATED"/>
    <property type="match status" value="1"/>
</dbReference>
<dbReference type="InterPro" id="IPR001466">
    <property type="entry name" value="Beta-lactam-related"/>
</dbReference>
<reference evidence="2" key="1">
    <citation type="journal article" date="2020" name="Stud. Mycol.">
        <title>101 Dothideomycetes genomes: a test case for predicting lifestyles and emergence of pathogens.</title>
        <authorList>
            <person name="Haridas S."/>
            <person name="Albert R."/>
            <person name="Binder M."/>
            <person name="Bloem J."/>
            <person name="Labutti K."/>
            <person name="Salamov A."/>
            <person name="Andreopoulos B."/>
            <person name="Baker S."/>
            <person name="Barry K."/>
            <person name="Bills G."/>
            <person name="Bluhm B."/>
            <person name="Cannon C."/>
            <person name="Castanera R."/>
            <person name="Culley D."/>
            <person name="Daum C."/>
            <person name="Ezra D."/>
            <person name="Gonzalez J."/>
            <person name="Henrissat B."/>
            <person name="Kuo A."/>
            <person name="Liang C."/>
            <person name="Lipzen A."/>
            <person name="Lutzoni F."/>
            <person name="Magnuson J."/>
            <person name="Mondo S."/>
            <person name="Nolan M."/>
            <person name="Ohm R."/>
            <person name="Pangilinan J."/>
            <person name="Park H.-J."/>
            <person name="Ramirez L."/>
            <person name="Alfaro M."/>
            <person name="Sun H."/>
            <person name="Tritt A."/>
            <person name="Yoshinaga Y."/>
            <person name="Zwiers L.-H."/>
            <person name="Turgeon B."/>
            <person name="Goodwin S."/>
            <person name="Spatafora J."/>
            <person name="Crous P."/>
            <person name="Grigoriev I."/>
        </authorList>
    </citation>
    <scope>NUCLEOTIDE SEQUENCE</scope>
    <source>
        <strain evidence="2">CBS 122367</strain>
    </source>
</reference>
<feature type="domain" description="Beta-lactamase-related" evidence="1">
    <location>
        <begin position="20"/>
        <end position="353"/>
    </location>
</feature>
<evidence type="ECO:0000313" key="2">
    <source>
        <dbReference type="EMBL" id="KAF2681174.1"/>
    </source>
</evidence>
<evidence type="ECO:0000313" key="3">
    <source>
        <dbReference type="Proteomes" id="UP000799291"/>
    </source>
</evidence>
<accession>A0A6G1ISE9</accession>
<keyword evidence="3" id="KW-1185">Reference proteome</keyword>
<dbReference type="OrthoDB" id="5946976at2759"/>
<dbReference type="AlphaFoldDB" id="A0A6G1ISE9"/>
<dbReference type="SUPFAM" id="SSF56601">
    <property type="entry name" value="beta-lactamase/transpeptidase-like"/>
    <property type="match status" value="1"/>
</dbReference>
<evidence type="ECO:0000259" key="1">
    <source>
        <dbReference type="Pfam" id="PF00144"/>
    </source>
</evidence>
<dbReference type="Pfam" id="PF00144">
    <property type="entry name" value="Beta-lactamase"/>
    <property type="match status" value="1"/>
</dbReference>
<protein>
    <submittedName>
        <fullName evidence="2">Beta-lactamase/transpeptidase-like protein</fullName>
    </submittedName>
</protein>
<dbReference type="InterPro" id="IPR050789">
    <property type="entry name" value="Diverse_Enzym_Activities"/>
</dbReference>
<dbReference type="Proteomes" id="UP000799291">
    <property type="component" value="Unassembled WGS sequence"/>
</dbReference>
<proteinExistence type="predicted"/>
<sequence>MTTSLLERLEAQSPAIAELLRLSGVLGVSLGVFHHGQVVHTAHMGQRDVRNPETLNDDSVWCSASTLNIVAACAVARLVSDGLLAWDEPIRNHLPGLRRRDAFGEQGTGQQNGEVLLPKTQFVDMVDSMKQKVKPFRSTFVYSKWNACLIQLIVEKVTGQEFGSYVSDAIFMPLGLTTTTFEELPGQNVVGPHFARTDGSSGPIKINLYNSSTGLAAGCGGKSSLKDHLRLCMALLHAYQHQTANEVDSTPDSPFTHLRTVFSPCIALPRSQLEQEAYCLGVYRTRLPGNLSCGSLNGGLPRNQIPIFEANEQGGSTEEVFHHAGLCPGYVHAMMLVPRTQSGVVVLTNATPLVDASDFSTQLLLSVLLNVRPPENLLGLAARSVQMQLGWYTQMQAALDGLKTLAVSETKTGLRLSCQGMPNTTYDLKPLGGDSFFWAVNRDLELSGGSLVDVLPQFHVIHFEVDERGVRSLSWQHDHLMKADVFQKRGEWSARL</sequence>